<dbReference type="InterPro" id="IPR029058">
    <property type="entry name" value="AB_hydrolase_fold"/>
</dbReference>
<accession>A0ABP0ENN4</accession>
<keyword evidence="10" id="KW-1185">Reference proteome</keyword>
<keyword evidence="2 9" id="KW-0378">Hydrolase</keyword>
<feature type="domain" description="Dipeptidylpeptidase IV N-terminal" evidence="8">
    <location>
        <begin position="259"/>
        <end position="655"/>
    </location>
</feature>
<dbReference type="EMBL" id="OZ004260">
    <property type="protein sequence ID" value="CAK7922225.1"/>
    <property type="molecule type" value="Genomic_DNA"/>
</dbReference>
<dbReference type="Gene3D" id="3.40.50.1820">
    <property type="entry name" value="alpha/beta hydrolase"/>
    <property type="match status" value="1"/>
</dbReference>
<feature type="domain" description="Peptidase S9 prolyl oligopeptidase catalytic" evidence="7">
    <location>
        <begin position="769"/>
        <end position="963"/>
    </location>
</feature>
<evidence type="ECO:0000256" key="3">
    <source>
        <dbReference type="ARBA" id="ARBA00022825"/>
    </source>
</evidence>
<evidence type="ECO:0000313" key="10">
    <source>
        <dbReference type="Proteomes" id="UP001497600"/>
    </source>
</evidence>
<evidence type="ECO:0000256" key="6">
    <source>
        <dbReference type="SAM" id="Phobius"/>
    </source>
</evidence>
<evidence type="ECO:0000256" key="2">
    <source>
        <dbReference type="ARBA" id="ARBA00022438"/>
    </source>
</evidence>
<dbReference type="Pfam" id="PF00930">
    <property type="entry name" value="DPPIV_N"/>
    <property type="match status" value="1"/>
</dbReference>
<evidence type="ECO:0000259" key="8">
    <source>
        <dbReference type="Pfam" id="PF00930"/>
    </source>
</evidence>
<dbReference type="InterPro" id="IPR050278">
    <property type="entry name" value="Serine_Prot_S9B/DPPIV"/>
</dbReference>
<evidence type="ECO:0000259" key="7">
    <source>
        <dbReference type="Pfam" id="PF00326"/>
    </source>
</evidence>
<dbReference type="InterPro" id="IPR002469">
    <property type="entry name" value="Peptidase_S9B_N"/>
</dbReference>
<evidence type="ECO:0000256" key="5">
    <source>
        <dbReference type="SAM" id="MobiDB-lite"/>
    </source>
</evidence>
<evidence type="ECO:0000256" key="4">
    <source>
        <dbReference type="ARBA" id="ARBA00023180"/>
    </source>
</evidence>
<dbReference type="Pfam" id="PF00326">
    <property type="entry name" value="Peptidase_S9"/>
    <property type="match status" value="1"/>
</dbReference>
<evidence type="ECO:0000313" key="9">
    <source>
        <dbReference type="EMBL" id="CAK7922225.1"/>
    </source>
</evidence>
<name>A0ABP0ENN4_9ASCO</name>
<dbReference type="Gene3D" id="2.140.10.30">
    <property type="entry name" value="Dipeptidylpeptidase IV, N-terminal domain"/>
    <property type="match status" value="1"/>
</dbReference>
<keyword evidence="6" id="KW-0812">Transmembrane</keyword>
<feature type="compositionally biased region" description="Acidic residues" evidence="5">
    <location>
        <begin position="39"/>
        <end position="48"/>
    </location>
</feature>
<keyword evidence="3" id="KW-0720">Serine protease</keyword>
<proteinExistence type="inferred from homology"/>
<feature type="region of interest" description="Disordered" evidence="5">
    <location>
        <begin position="1"/>
        <end position="56"/>
    </location>
</feature>
<dbReference type="Proteomes" id="UP001497600">
    <property type="component" value="Chromosome H"/>
</dbReference>
<dbReference type="PANTHER" id="PTHR11731:SF160">
    <property type="entry name" value="DIPEPTIDYL AMINOPEPTIDASE A"/>
    <property type="match status" value="1"/>
</dbReference>
<sequence>MKFNKRISQDYELVEQSEEQRVRHENSQPLVDPSPTYSPDDDSLDDEETRSSIDSESSGLFQDIENFAENNYQTPDDFYGNVIFQKVWQNYVGVKGISKRSFSLAVGVCVIIWLLGVGMYAREAAKHTQSLASKLGRPKTTIVSSSNGNVTINKYDPSLKNITLDEYMKGTFLPYTVPVNWLNAKQYPQHHNEKEGLGGAYYMTRGEKESFVMKQIHNPKPQTFIDNPQFAFENNFYYIQHVYLNPARPIDQLTSNWHIVATDVEEQWRHSSFALYWIFNPSTKDYTPIQPPKSDLSSEDSQSRFAPKHMYKLHFAEFSPLGTQILYGFNHNLYILHLESGEITTVTNTGSRNIFNGKPDWIYEEEVISDYKLFWWSPDQKNLVFVQLNDTEVPEVDLDYYIKDNSEIANTFEEPTQRKTNDVNQYPVKTTIKYPKPGTPNPKITVFNYNLKEGKLNDITNMDTKNIGDEAIVYDGIWIDNKSFLMKLSDRTSKILCKRVFTGTGKLETISTIDTFNSFHGWVEKTSPLAIVPVAENGDENHYNGYIDKHVINNKTHLCFFKDASTSEITTILTPQDVDWEVRSDSPITYNKVQNVVYFLTTMNSNMDAHLVSLDIKTKKIKTITGIDKSGKYETFFSNDGQYLNLFYQGPLQPWQKLINMEDLHENWAENENEIDADALIESYKPINFVDVTAKNLQAVNLPTRLYRQVQIGKGSNKVIINMIEILPPNFNPEKNTYPLLVYAYGGPGSQSADKNSAMTFQEVVSSCLNAVVLIIDPRGTGPNWSSKSFARGNLGYWEPRDIITVTTEYIEVNKKFIKSERIAIWGWSYGGFTALKTLEVDKGEIFKYGMAVAPVTNWMFYDSIYTERYMSKPDENENYLTTAIIKEPINLKYSKRFLVMHGTSDDNVHIQNSYWLLDKLNLHKVENYDLHFFPDSDHTISFHGANSVVFDKLLHWLGEAFDGKFDQFL</sequence>
<comment type="similarity">
    <text evidence="1">Belongs to the peptidase S9B family.</text>
</comment>
<dbReference type="SUPFAM" id="SSF82171">
    <property type="entry name" value="DPP6 N-terminal domain-like"/>
    <property type="match status" value="1"/>
</dbReference>
<gene>
    <name evidence="9" type="primary">STE13</name>
    <name evidence="9" type="ORF">CAAN4_H24190</name>
</gene>
<keyword evidence="2 9" id="KW-0031">Aminopeptidase</keyword>
<keyword evidence="6" id="KW-1133">Transmembrane helix</keyword>
<organism evidence="9 10">
    <name type="scientific">[Candida] anglica</name>
    <dbReference type="NCBI Taxonomy" id="148631"/>
    <lineage>
        <taxon>Eukaryota</taxon>
        <taxon>Fungi</taxon>
        <taxon>Dikarya</taxon>
        <taxon>Ascomycota</taxon>
        <taxon>Saccharomycotina</taxon>
        <taxon>Pichiomycetes</taxon>
        <taxon>Debaryomycetaceae</taxon>
        <taxon>Kurtzmaniella</taxon>
    </lineage>
</organism>
<reference evidence="9 10" key="1">
    <citation type="submission" date="2024-01" db="EMBL/GenBank/DDBJ databases">
        <authorList>
            <consortium name="Genoscope - CEA"/>
            <person name="William W."/>
        </authorList>
    </citation>
    <scope>NUCLEOTIDE SEQUENCE [LARGE SCALE GENOMIC DNA]</scope>
    <source>
        <strain evidence="9 10">29B2s-10</strain>
    </source>
</reference>
<keyword evidence="6" id="KW-0472">Membrane</keyword>
<evidence type="ECO:0000256" key="1">
    <source>
        <dbReference type="ARBA" id="ARBA00006150"/>
    </source>
</evidence>
<protein>
    <submittedName>
        <fullName evidence="9">Dipeptidyl aminopeptidase A</fullName>
    </submittedName>
</protein>
<keyword evidence="4" id="KW-0325">Glycoprotein</keyword>
<dbReference type="PANTHER" id="PTHR11731">
    <property type="entry name" value="PROTEASE FAMILY S9B,C DIPEPTIDYL-PEPTIDASE IV-RELATED"/>
    <property type="match status" value="1"/>
</dbReference>
<dbReference type="SUPFAM" id="SSF53474">
    <property type="entry name" value="alpha/beta-Hydrolases"/>
    <property type="match status" value="1"/>
</dbReference>
<dbReference type="GO" id="GO:0004177">
    <property type="term" value="F:aminopeptidase activity"/>
    <property type="evidence" value="ECO:0007669"/>
    <property type="project" value="UniProtKB-KW"/>
</dbReference>
<keyword evidence="2 9" id="KW-0645">Protease</keyword>
<feature type="transmembrane region" description="Helical" evidence="6">
    <location>
        <begin position="102"/>
        <end position="121"/>
    </location>
</feature>
<dbReference type="InterPro" id="IPR001375">
    <property type="entry name" value="Peptidase_S9_cat"/>
</dbReference>